<comment type="similarity">
    <text evidence="2 9">Belongs to the RecN family.</text>
</comment>
<comment type="function">
    <text evidence="1 9">May be involved in recombinational repair of damaged DNA.</text>
</comment>
<dbReference type="PIRSF" id="PIRSF003128">
    <property type="entry name" value="RecN"/>
    <property type="match status" value="1"/>
</dbReference>
<comment type="caution">
    <text evidence="11">The sequence shown here is derived from an EMBL/GenBank/DDBJ whole genome shotgun (WGS) entry which is preliminary data.</text>
</comment>
<gene>
    <name evidence="11" type="ORF">GCM10007854_11760</name>
</gene>
<dbReference type="Gene3D" id="3.40.50.300">
    <property type="entry name" value="P-loop containing nucleotide triphosphate hydrolases"/>
    <property type="match status" value="2"/>
</dbReference>
<name>A0ABQ5UYD2_9PROT</name>
<reference evidence="11" key="2">
    <citation type="submission" date="2023-01" db="EMBL/GenBank/DDBJ databases">
        <title>Draft genome sequence of Algimonas porphyrae strain NBRC 108216.</title>
        <authorList>
            <person name="Sun Q."/>
            <person name="Mori K."/>
        </authorList>
    </citation>
    <scope>NUCLEOTIDE SEQUENCE</scope>
    <source>
        <strain evidence="11">NBRC 108216</strain>
    </source>
</reference>
<keyword evidence="5 9" id="KW-0227">DNA damage</keyword>
<dbReference type="EMBL" id="BSNJ01000002">
    <property type="protein sequence ID" value="GLQ20221.1"/>
    <property type="molecule type" value="Genomic_DNA"/>
</dbReference>
<dbReference type="SUPFAM" id="SSF52540">
    <property type="entry name" value="P-loop containing nucleoside triphosphate hydrolases"/>
    <property type="match status" value="2"/>
</dbReference>
<dbReference type="PANTHER" id="PTHR11059:SF0">
    <property type="entry name" value="DNA REPAIR PROTEIN RECN"/>
    <property type="match status" value="1"/>
</dbReference>
<evidence type="ECO:0000256" key="9">
    <source>
        <dbReference type="PIRNR" id="PIRNR003128"/>
    </source>
</evidence>
<evidence type="ECO:0000259" key="10">
    <source>
        <dbReference type="Pfam" id="PF02463"/>
    </source>
</evidence>
<evidence type="ECO:0000256" key="1">
    <source>
        <dbReference type="ARBA" id="ARBA00003618"/>
    </source>
</evidence>
<keyword evidence="12" id="KW-1185">Reference proteome</keyword>
<evidence type="ECO:0000313" key="12">
    <source>
        <dbReference type="Proteomes" id="UP001161390"/>
    </source>
</evidence>
<keyword evidence="4" id="KW-0547">Nucleotide-binding</keyword>
<dbReference type="CDD" id="cd03241">
    <property type="entry name" value="ABC_RecN"/>
    <property type="match status" value="1"/>
</dbReference>
<accession>A0ABQ5UYD2</accession>
<evidence type="ECO:0000313" key="11">
    <source>
        <dbReference type="EMBL" id="GLQ20221.1"/>
    </source>
</evidence>
<dbReference type="PANTHER" id="PTHR11059">
    <property type="entry name" value="DNA REPAIR PROTEIN RECN"/>
    <property type="match status" value="1"/>
</dbReference>
<evidence type="ECO:0000256" key="4">
    <source>
        <dbReference type="ARBA" id="ARBA00022741"/>
    </source>
</evidence>
<dbReference type="NCBIfam" id="TIGR00634">
    <property type="entry name" value="recN"/>
    <property type="match status" value="1"/>
</dbReference>
<protein>
    <recommendedName>
        <fullName evidence="3 9">DNA repair protein RecN</fullName>
    </recommendedName>
    <alternativeName>
        <fullName evidence="8 9">Recombination protein N</fullName>
    </alternativeName>
</protein>
<keyword evidence="7 9" id="KW-0234">DNA repair</keyword>
<dbReference type="InterPro" id="IPR004604">
    <property type="entry name" value="DNA_recomb/repair_RecN"/>
</dbReference>
<evidence type="ECO:0000256" key="6">
    <source>
        <dbReference type="ARBA" id="ARBA00022840"/>
    </source>
</evidence>
<dbReference type="RefSeq" id="WP_284370591.1">
    <property type="nucleotide sequence ID" value="NZ_BSNJ01000002.1"/>
</dbReference>
<sequence>MLNGLSVRNVVLIESLDLTFEAGLTALTGETGAGKSILLDALGMAAGARSDRGLVRAGTDKASTTASFTLSADHPVWGLLSDNDIDGDAAEDLRLKRVVSADGRSRAYVNDQLVGVKVLSRIGLLLLEVHGQHDGRGLLDPQTHMGLLDMFGGYDDVLLTVWSAFQDRRDTQTKLDTLLARQAKAGDDRDFLVAAMAELDRLDPRADEEDALVEQRRFLQGAEGALTELTAAQDTLGEGGEFEQRLTRALSGIERVRAKFGDGEGRAATTLQAAADGLERALLETNEARAAVGHAAETFDVEPGKLEQVEERLFALRAASRKYGVPIGQLIGKRAAFAQELSDIETVDADIQAVKAARDAAKQRYDQAAGTLTAARQKAAHLLDKAVATELPPLKMDRARFVTDIAPASETAAGMDQVRFTVSTNPGTPLGPLDRIASGGEMARFALAIKVALAARTQSVMVFDEVDQGVGGAVAAAVGRRLAKLSETAQVFVVTHSPQVAAAADHQFRIEKTSADATTTTQVHAISESEREEEIARMLAGATITDAARAAARQLMDPTA</sequence>
<feature type="domain" description="RecF/RecN/SMC N-terminal" evidence="10">
    <location>
        <begin position="13"/>
        <end position="515"/>
    </location>
</feature>
<reference evidence="11" key="1">
    <citation type="journal article" date="2014" name="Int. J. Syst. Evol. Microbiol.">
        <title>Complete genome of a new Firmicutes species belonging to the dominant human colonic microbiota ('Ruminococcus bicirculans') reveals two chromosomes and a selective capacity to utilize plant glucans.</title>
        <authorList>
            <consortium name="NISC Comparative Sequencing Program"/>
            <person name="Wegmann U."/>
            <person name="Louis P."/>
            <person name="Goesmann A."/>
            <person name="Henrissat B."/>
            <person name="Duncan S.H."/>
            <person name="Flint H.J."/>
        </authorList>
    </citation>
    <scope>NUCLEOTIDE SEQUENCE</scope>
    <source>
        <strain evidence="11">NBRC 108216</strain>
    </source>
</reference>
<proteinExistence type="inferred from homology"/>
<evidence type="ECO:0000256" key="2">
    <source>
        <dbReference type="ARBA" id="ARBA00009441"/>
    </source>
</evidence>
<organism evidence="11 12">
    <name type="scientific">Algimonas porphyrae</name>
    <dbReference type="NCBI Taxonomy" id="1128113"/>
    <lineage>
        <taxon>Bacteria</taxon>
        <taxon>Pseudomonadati</taxon>
        <taxon>Pseudomonadota</taxon>
        <taxon>Alphaproteobacteria</taxon>
        <taxon>Maricaulales</taxon>
        <taxon>Robiginitomaculaceae</taxon>
        <taxon>Algimonas</taxon>
    </lineage>
</organism>
<dbReference type="InterPro" id="IPR027417">
    <property type="entry name" value="P-loop_NTPase"/>
</dbReference>
<evidence type="ECO:0000256" key="3">
    <source>
        <dbReference type="ARBA" id="ARBA00021315"/>
    </source>
</evidence>
<keyword evidence="6" id="KW-0067">ATP-binding</keyword>
<evidence type="ECO:0000256" key="7">
    <source>
        <dbReference type="ARBA" id="ARBA00023204"/>
    </source>
</evidence>
<dbReference type="InterPro" id="IPR003395">
    <property type="entry name" value="RecF/RecN/SMC_N"/>
</dbReference>
<dbReference type="Proteomes" id="UP001161390">
    <property type="component" value="Unassembled WGS sequence"/>
</dbReference>
<evidence type="ECO:0000256" key="8">
    <source>
        <dbReference type="ARBA" id="ARBA00033408"/>
    </source>
</evidence>
<dbReference type="Pfam" id="PF02463">
    <property type="entry name" value="SMC_N"/>
    <property type="match status" value="1"/>
</dbReference>
<evidence type="ECO:0000256" key="5">
    <source>
        <dbReference type="ARBA" id="ARBA00022763"/>
    </source>
</evidence>